<protein>
    <submittedName>
        <fullName evidence="1">Uncharacterized protein</fullName>
    </submittedName>
</protein>
<accession>A0ACC2EZV9</accession>
<evidence type="ECO:0000313" key="2">
    <source>
        <dbReference type="Proteomes" id="UP001157502"/>
    </source>
</evidence>
<sequence>MAAMAPALTDAPAEAHHIRFKLAAPSSSLSPGSAENNGNAGNILIHSGGGTGKRKVSAVDENSRDFCGGNQEQSIQQSPASALGKFQPLVASYLCGDVTPVPSNKESVKLQSVIIKQRNHGILPNSLFNGGGDFLLRKRQTLELTEGQLKSLMSGGSNGGGQAVAALNGLAKKLAMSGAAGPVLAVNGSKPSVGTDSQPLTPPPDSQAFVGGLTGHILLKGTYKQKHSPGVSQIIGGNGLQQQTAHLAVPDVPTHLPDSNRPLPLTDCERAGGSQQGSPVCSPDLLPEPPSTTTLCSLNAQVKERTQLNHSRQGEIEGRLRRLRKRLQVVQAKQVERHVQQQLSGFVDSARSMLPPAASRKGETSATWRTGPVRHSFASGSSLGRFLKSGSVPTELERLYLSGTANLHTAESAFDSDMTESSSGGDTDLEEDELARVDVEQRHVKIWKRAESRYTAERAAIISHWNWLQAHISDLEYRIRQQTDVYRQIRTNKGSVELGGLAPSAFAVSGAEVKAEPSSQDCHVTIAESGLWRTQNGRPVNGVFNRVAESNAKHLPGNVDSSCVAARMRPLLSCRRRRLVHPNAVPNLNGKRTSNATCLCRVNPSSCVTCGGRPSTPREDPQYDLPSLERFSRLDQAVHPILSLPDDVCVSLRLQQVMKSHWQGKVPGRSKPSKKLSLKHKLSSKDKHSKTANSLTPNRPSHYKSRAEKLQRRHQHHHLPEDNSALLSAARLEGQALRLQHSLPSPSARLYDRAYCRRRPREHLLDRSHDSTPKLFLDSGSPCSSLASMHSSLHSPSLTRQLSTSSESSTAMGLNNLSFSNTPHPIRRRRGESSFDINNIVIPMSVAATTRVEKLQYKEILTPSWREVDVFSQPMAEEENDMEMEDLSDAAFFHLHQPCQDQERSRWTWMALAPAKRRGSRSYKSIDGRTTPLLCGTNPSTPQPASPDPGHCPPLRDYGCVASPGSPASPDLNSNPHTPCSRDSHSRLLSSEDTRCSTPDFNFEERTVTPWEHRNFPLPEDPAPEPEVERSDEMIRARERCLSRCPSTGYDTDGPMPCDDGVPRQKGHAYQ</sequence>
<name>A0ACC2EZV9_DALPE</name>
<keyword evidence="2" id="KW-1185">Reference proteome</keyword>
<dbReference type="EMBL" id="CM055764">
    <property type="protein sequence ID" value="KAJ7984607.1"/>
    <property type="molecule type" value="Genomic_DNA"/>
</dbReference>
<organism evidence="1 2">
    <name type="scientific">Dallia pectoralis</name>
    <name type="common">Alaska blackfish</name>
    <dbReference type="NCBI Taxonomy" id="75939"/>
    <lineage>
        <taxon>Eukaryota</taxon>
        <taxon>Metazoa</taxon>
        <taxon>Chordata</taxon>
        <taxon>Craniata</taxon>
        <taxon>Vertebrata</taxon>
        <taxon>Euteleostomi</taxon>
        <taxon>Actinopterygii</taxon>
        <taxon>Neopterygii</taxon>
        <taxon>Teleostei</taxon>
        <taxon>Protacanthopterygii</taxon>
        <taxon>Esociformes</taxon>
        <taxon>Umbridae</taxon>
        <taxon>Dallia</taxon>
    </lineage>
</organism>
<reference evidence="1" key="1">
    <citation type="submission" date="2021-05" db="EMBL/GenBank/DDBJ databases">
        <authorList>
            <person name="Pan Q."/>
            <person name="Jouanno E."/>
            <person name="Zahm M."/>
            <person name="Klopp C."/>
            <person name="Cabau C."/>
            <person name="Louis A."/>
            <person name="Berthelot C."/>
            <person name="Parey E."/>
            <person name="Roest Crollius H."/>
            <person name="Montfort J."/>
            <person name="Robinson-Rechavi M."/>
            <person name="Bouchez O."/>
            <person name="Lampietro C."/>
            <person name="Lopez Roques C."/>
            <person name="Donnadieu C."/>
            <person name="Postlethwait J."/>
            <person name="Bobe J."/>
            <person name="Dillon D."/>
            <person name="Chandos A."/>
            <person name="von Hippel F."/>
            <person name="Guiguen Y."/>
        </authorList>
    </citation>
    <scope>NUCLEOTIDE SEQUENCE</scope>
    <source>
        <strain evidence="1">YG-Jan2019</strain>
    </source>
</reference>
<proteinExistence type="predicted"/>
<dbReference type="Proteomes" id="UP001157502">
    <property type="component" value="Chromosome 37"/>
</dbReference>
<comment type="caution">
    <text evidence="1">The sequence shown here is derived from an EMBL/GenBank/DDBJ whole genome shotgun (WGS) entry which is preliminary data.</text>
</comment>
<evidence type="ECO:0000313" key="1">
    <source>
        <dbReference type="EMBL" id="KAJ7984607.1"/>
    </source>
</evidence>
<gene>
    <name evidence="1" type="ORF">DPEC_G00356530</name>
</gene>